<dbReference type="GO" id="GO:0006511">
    <property type="term" value="P:ubiquitin-dependent protein catabolic process"/>
    <property type="evidence" value="ECO:0007669"/>
    <property type="project" value="InterPro"/>
</dbReference>
<gene>
    <name evidence="2" type="ORF">ASIM_LOCUS7905</name>
</gene>
<protein>
    <submittedName>
        <fullName evidence="4">Skp1_POZ domain-containing protein</fullName>
    </submittedName>
</protein>
<accession>A0A0M3JKH8</accession>
<keyword evidence="3" id="KW-1185">Reference proteome</keyword>
<evidence type="ECO:0000313" key="4">
    <source>
        <dbReference type="WBParaSite" id="ASIM_0000815201-mRNA-1"/>
    </source>
</evidence>
<dbReference type="Proteomes" id="UP000267096">
    <property type="component" value="Unassembled WGS sequence"/>
</dbReference>
<dbReference type="Pfam" id="PF03931">
    <property type="entry name" value="Skp1_POZ"/>
    <property type="match status" value="1"/>
</dbReference>
<dbReference type="AlphaFoldDB" id="A0A0M3JKH8"/>
<reference evidence="2 3" key="2">
    <citation type="submission" date="2018-11" db="EMBL/GenBank/DDBJ databases">
        <authorList>
            <consortium name="Pathogen Informatics"/>
        </authorList>
    </citation>
    <scope>NUCLEOTIDE SEQUENCE [LARGE SCALE GENOMIC DNA]</scope>
</reference>
<dbReference type="EMBL" id="UYRR01020116">
    <property type="protein sequence ID" value="VDK30325.1"/>
    <property type="molecule type" value="Genomic_DNA"/>
</dbReference>
<feature type="domain" description="SKP1 component POZ" evidence="1">
    <location>
        <begin position="5"/>
        <end position="63"/>
    </location>
</feature>
<dbReference type="WBParaSite" id="ASIM_0000815201-mRNA-1">
    <property type="protein sequence ID" value="ASIM_0000815201-mRNA-1"/>
    <property type="gene ID" value="ASIM_0000815201"/>
</dbReference>
<sequence>MCAEVLLRTKDGKNVSVDRSVIRKSLLIDNMLQDLQEGESGDSTTLKDAIPLEEVEEATLMKVGDSAVSIGFPS</sequence>
<reference evidence="4" key="1">
    <citation type="submission" date="2017-02" db="UniProtKB">
        <authorList>
            <consortium name="WormBaseParasite"/>
        </authorList>
    </citation>
    <scope>IDENTIFICATION</scope>
</reference>
<evidence type="ECO:0000259" key="1">
    <source>
        <dbReference type="Pfam" id="PF03931"/>
    </source>
</evidence>
<dbReference type="InterPro" id="IPR011333">
    <property type="entry name" value="SKP1/BTB/POZ_sf"/>
</dbReference>
<dbReference type="OrthoDB" id="5871387at2759"/>
<evidence type="ECO:0000313" key="2">
    <source>
        <dbReference type="EMBL" id="VDK30325.1"/>
    </source>
</evidence>
<organism evidence="4">
    <name type="scientific">Anisakis simplex</name>
    <name type="common">Herring worm</name>
    <dbReference type="NCBI Taxonomy" id="6269"/>
    <lineage>
        <taxon>Eukaryota</taxon>
        <taxon>Metazoa</taxon>
        <taxon>Ecdysozoa</taxon>
        <taxon>Nematoda</taxon>
        <taxon>Chromadorea</taxon>
        <taxon>Rhabditida</taxon>
        <taxon>Spirurina</taxon>
        <taxon>Ascaridomorpha</taxon>
        <taxon>Ascaridoidea</taxon>
        <taxon>Anisakidae</taxon>
        <taxon>Anisakis</taxon>
        <taxon>Anisakis simplex complex</taxon>
    </lineage>
</organism>
<evidence type="ECO:0000313" key="3">
    <source>
        <dbReference type="Proteomes" id="UP000267096"/>
    </source>
</evidence>
<dbReference type="SUPFAM" id="SSF54695">
    <property type="entry name" value="POZ domain"/>
    <property type="match status" value="1"/>
</dbReference>
<proteinExistence type="predicted"/>
<name>A0A0M3JKH8_ANISI</name>
<dbReference type="Gene3D" id="3.30.710.10">
    <property type="entry name" value="Potassium Channel Kv1.1, Chain A"/>
    <property type="match status" value="1"/>
</dbReference>
<dbReference type="InterPro" id="IPR016073">
    <property type="entry name" value="Skp1_comp_POZ"/>
</dbReference>